<feature type="compositionally biased region" description="Pro residues" evidence="47">
    <location>
        <begin position="1159"/>
        <end position="1204"/>
    </location>
</feature>
<evidence type="ECO:0000256" key="35">
    <source>
        <dbReference type="ARBA" id="ARBA00050089"/>
    </source>
</evidence>
<dbReference type="InterPro" id="IPR036236">
    <property type="entry name" value="Znf_C2H2_sf"/>
</dbReference>
<dbReference type="SUPFAM" id="SSF82199">
    <property type="entry name" value="SET domain"/>
    <property type="match status" value="1"/>
</dbReference>
<evidence type="ECO:0000256" key="15">
    <source>
        <dbReference type="ARBA" id="ARBA00022771"/>
    </source>
</evidence>
<evidence type="ECO:0000256" key="9">
    <source>
        <dbReference type="ARBA" id="ARBA00022603"/>
    </source>
</evidence>
<evidence type="ECO:0000259" key="56">
    <source>
        <dbReference type="PROSITE" id="PS51805"/>
    </source>
</evidence>
<keyword evidence="18" id="KW-0156">Chromatin regulator</keyword>
<feature type="compositionally biased region" description="Acidic residues" evidence="47">
    <location>
        <begin position="1125"/>
        <end position="1139"/>
    </location>
</feature>
<dbReference type="InterPro" id="IPR008952">
    <property type="entry name" value="Tetraspanin_EC2_sf"/>
</dbReference>
<dbReference type="PROSITE" id="PS51542">
    <property type="entry name" value="FYRN"/>
    <property type="match status" value="1"/>
</dbReference>
<dbReference type="FunFam" id="1.10.1450.10:FF:000017">
    <property type="entry name" value="Tetraspanin"/>
    <property type="match status" value="1"/>
</dbReference>
<dbReference type="Pfam" id="PF00335">
    <property type="entry name" value="Tetraspanin"/>
    <property type="match status" value="1"/>
</dbReference>
<evidence type="ECO:0000256" key="12">
    <source>
        <dbReference type="ARBA" id="ARBA00022692"/>
    </source>
</evidence>
<dbReference type="Pfam" id="PF00628">
    <property type="entry name" value="PHD"/>
    <property type="match status" value="2"/>
</dbReference>
<feature type="region of interest" description="Disordered" evidence="47">
    <location>
        <begin position="1081"/>
        <end position="1534"/>
    </location>
</feature>
<comment type="catalytic activity">
    <reaction evidence="33">
        <text>L-lysyl(4)-[histone H3] + S-adenosyl-L-methionine = N(6)-methyl-L-lysyl(4)-[histone H3] + S-adenosyl-L-homocysteine + H(+)</text>
        <dbReference type="Rhea" id="RHEA:60264"/>
        <dbReference type="Rhea" id="RHEA-COMP:15543"/>
        <dbReference type="Rhea" id="RHEA-COMP:15547"/>
        <dbReference type="ChEBI" id="CHEBI:15378"/>
        <dbReference type="ChEBI" id="CHEBI:29969"/>
        <dbReference type="ChEBI" id="CHEBI:57856"/>
        <dbReference type="ChEBI" id="CHEBI:59789"/>
        <dbReference type="ChEBI" id="CHEBI:61929"/>
        <dbReference type="EC" id="2.1.1.364"/>
    </reaction>
    <physiologicalReaction direction="left-to-right" evidence="33">
        <dbReference type="Rhea" id="RHEA:60265"/>
    </physiologicalReaction>
</comment>
<dbReference type="SMART" id="SM00249">
    <property type="entry name" value="PHD"/>
    <property type="match status" value="4"/>
</dbReference>
<evidence type="ECO:0000256" key="30">
    <source>
        <dbReference type="ARBA" id="ARBA00023620"/>
    </source>
</evidence>
<evidence type="ECO:0000256" key="46">
    <source>
        <dbReference type="RuleBase" id="RU004019"/>
    </source>
</evidence>
<dbReference type="CDD" id="cd19170">
    <property type="entry name" value="SET_KMT2A_2B"/>
    <property type="match status" value="1"/>
</dbReference>
<dbReference type="PROSITE" id="PS51543">
    <property type="entry name" value="FYRC"/>
    <property type="match status" value="1"/>
</dbReference>
<dbReference type="InterPro" id="IPR003889">
    <property type="entry name" value="FYrich_C"/>
</dbReference>
<keyword evidence="24" id="KW-0496">Mitochondrion</keyword>
<dbReference type="Pfam" id="PF00856">
    <property type="entry name" value="SET"/>
    <property type="match status" value="1"/>
</dbReference>
<feature type="compositionally biased region" description="Pro residues" evidence="47">
    <location>
        <begin position="1324"/>
        <end position="1348"/>
    </location>
</feature>
<feature type="region of interest" description="Disordered" evidence="47">
    <location>
        <begin position="2565"/>
        <end position="2738"/>
    </location>
</feature>
<evidence type="ECO:0000256" key="10">
    <source>
        <dbReference type="ARBA" id="ARBA00022679"/>
    </source>
</evidence>
<evidence type="ECO:0000259" key="54">
    <source>
        <dbReference type="PROSITE" id="PS50868"/>
    </source>
</evidence>
<feature type="compositionally biased region" description="Pro residues" evidence="47">
    <location>
        <begin position="2597"/>
        <end position="2616"/>
    </location>
</feature>
<evidence type="ECO:0000256" key="14">
    <source>
        <dbReference type="ARBA" id="ARBA00022737"/>
    </source>
</evidence>
<dbReference type="GO" id="GO:0140945">
    <property type="term" value="F:histone H3K4 monomethyltransferase activity"/>
    <property type="evidence" value="ECO:0007669"/>
    <property type="project" value="UniProtKB-EC"/>
</dbReference>
<organism evidence="57 58">
    <name type="scientific">Ovis aries</name>
    <name type="common">Sheep</name>
    <dbReference type="NCBI Taxonomy" id="9940"/>
    <lineage>
        <taxon>Eukaryota</taxon>
        <taxon>Metazoa</taxon>
        <taxon>Chordata</taxon>
        <taxon>Craniata</taxon>
        <taxon>Vertebrata</taxon>
        <taxon>Euteleostomi</taxon>
        <taxon>Mammalia</taxon>
        <taxon>Eutheria</taxon>
        <taxon>Laurasiatheria</taxon>
        <taxon>Artiodactyla</taxon>
        <taxon>Ruminantia</taxon>
        <taxon>Pecora</taxon>
        <taxon>Bovidae</taxon>
        <taxon>Caprinae</taxon>
        <taxon>Ovis</taxon>
    </lineage>
</organism>
<evidence type="ECO:0000256" key="48">
    <source>
        <dbReference type="SAM" id="Phobius"/>
    </source>
</evidence>
<dbReference type="InterPro" id="IPR041959">
    <property type="entry name" value="KMT2B_ePHD"/>
</dbReference>
<dbReference type="Gene3D" id="1.20.920.10">
    <property type="entry name" value="Bromodomain-like"/>
    <property type="match status" value="1"/>
</dbReference>
<dbReference type="GO" id="GO:0035097">
    <property type="term" value="C:histone methyltransferase complex"/>
    <property type="evidence" value="ECO:0007669"/>
    <property type="project" value="TreeGrafter"/>
</dbReference>
<dbReference type="PANTHER" id="PTHR45838:SF3">
    <property type="entry name" value="HISTONE-LYSINE N-METHYLTRANSFERASE 2B"/>
    <property type="match status" value="1"/>
</dbReference>
<dbReference type="SUPFAM" id="SSF48652">
    <property type="entry name" value="Tetraspanin"/>
    <property type="match status" value="1"/>
</dbReference>
<evidence type="ECO:0000256" key="43">
    <source>
        <dbReference type="ARBA" id="ARBA00082451"/>
    </source>
</evidence>
<dbReference type="PROSITE" id="PS50868">
    <property type="entry name" value="POST_SET"/>
    <property type="match status" value="1"/>
</dbReference>
<dbReference type="InterPro" id="IPR036427">
    <property type="entry name" value="Bromodomain-like_sf"/>
</dbReference>
<dbReference type="InterPro" id="IPR018499">
    <property type="entry name" value="Tetraspanin/Peripherin"/>
</dbReference>
<dbReference type="FunFam" id="3.30.40.10:FF:000089">
    <property type="entry name" value="Histone-lysine N-methyltransferase"/>
    <property type="match status" value="1"/>
</dbReference>
<evidence type="ECO:0000256" key="33">
    <source>
        <dbReference type="ARBA" id="ARBA00049353"/>
    </source>
</evidence>
<evidence type="ECO:0000256" key="23">
    <source>
        <dbReference type="ARBA" id="ARBA00023125"/>
    </source>
</evidence>
<dbReference type="PROSITE" id="PS50016">
    <property type="entry name" value="ZF_PHD_2"/>
    <property type="match status" value="3"/>
</dbReference>
<feature type="compositionally biased region" description="Basic and acidic residues" evidence="47">
    <location>
        <begin position="1301"/>
        <end position="1312"/>
    </location>
</feature>
<evidence type="ECO:0000256" key="3">
    <source>
        <dbReference type="ARBA" id="ARBA00004173"/>
    </source>
</evidence>
<dbReference type="Pfam" id="PF13771">
    <property type="entry name" value="zf-HC5HC2H"/>
    <property type="match status" value="1"/>
</dbReference>
<dbReference type="PRINTS" id="PR00454">
    <property type="entry name" value="ETSDOMAIN"/>
</dbReference>
<dbReference type="InterPro" id="IPR011333">
    <property type="entry name" value="SKP1/BTB/POZ_sf"/>
</dbReference>
<dbReference type="Gene3D" id="3.30.160.60">
    <property type="entry name" value="Classic Zinc Finger"/>
    <property type="match status" value="1"/>
</dbReference>
<dbReference type="EMBL" id="JAEMGP010000014">
    <property type="protein sequence ID" value="KAG5200685.1"/>
    <property type="molecule type" value="Genomic_DNA"/>
</dbReference>
<dbReference type="Gene3D" id="2.170.270.10">
    <property type="entry name" value="SET domain"/>
    <property type="match status" value="1"/>
</dbReference>
<dbReference type="GO" id="GO:1990837">
    <property type="term" value="F:sequence-specific double-stranded DNA binding"/>
    <property type="evidence" value="ECO:0007669"/>
    <property type="project" value="UniProtKB-ARBA"/>
</dbReference>
<dbReference type="SMART" id="SM00542">
    <property type="entry name" value="FYRC"/>
    <property type="match status" value="1"/>
</dbReference>
<evidence type="ECO:0000256" key="8">
    <source>
        <dbReference type="ARBA" id="ARBA00022553"/>
    </source>
</evidence>
<dbReference type="FunFam" id="1.10.10.10:FF:000340">
    <property type="entry name" value="ETS translocation variant 2"/>
    <property type="match status" value="1"/>
</dbReference>
<dbReference type="Pfam" id="PF05964">
    <property type="entry name" value="FYRN"/>
    <property type="match status" value="1"/>
</dbReference>
<dbReference type="SMART" id="SM00413">
    <property type="entry name" value="ETS"/>
    <property type="match status" value="1"/>
</dbReference>
<feature type="transmembrane region" description="Helical" evidence="48">
    <location>
        <begin position="236"/>
        <end position="259"/>
    </location>
</feature>
<evidence type="ECO:0000256" key="27">
    <source>
        <dbReference type="ARBA" id="ARBA00023163"/>
    </source>
</evidence>
<comment type="function">
    <text evidence="34">Component of the asymmetric unit membrane (AUM); a highly specialized biomembrane elaborated by terminally differentiated urothelial cells. May play an important role in normal bladder epithelial physiology, possibly in regulating membrane permeability of superficial umbrella cells or in stabilizing the apical membrane through AUM/cytoskeletal interactions.</text>
</comment>
<feature type="compositionally biased region" description="Gly residues" evidence="47">
    <location>
        <begin position="2771"/>
        <end position="2781"/>
    </location>
</feature>
<evidence type="ECO:0000256" key="11">
    <source>
        <dbReference type="ARBA" id="ARBA00022691"/>
    </source>
</evidence>
<dbReference type="Pfam" id="PF05965">
    <property type="entry name" value="FYRC"/>
    <property type="match status" value="1"/>
</dbReference>
<keyword evidence="15 45" id="KW-0863">Zinc-finger</keyword>
<dbReference type="SUPFAM" id="SSF47694">
    <property type="entry name" value="Cytochrome c oxidase subunit h"/>
    <property type="match status" value="1"/>
</dbReference>
<dbReference type="Gene3D" id="3.30.160.360">
    <property type="match status" value="2"/>
</dbReference>
<feature type="region of interest" description="Disordered" evidence="47">
    <location>
        <begin position="2304"/>
        <end position="2325"/>
    </location>
</feature>
<dbReference type="InterPro" id="IPR011011">
    <property type="entry name" value="Znf_FYVE_PHD"/>
</dbReference>
<feature type="compositionally biased region" description="Low complexity" evidence="47">
    <location>
        <begin position="2675"/>
        <end position="2696"/>
    </location>
</feature>
<dbReference type="CDD" id="cd05493">
    <property type="entry name" value="Bromo_ALL-1"/>
    <property type="match status" value="1"/>
</dbReference>
<evidence type="ECO:0000256" key="45">
    <source>
        <dbReference type="PROSITE-ProRule" id="PRU00509"/>
    </source>
</evidence>
<evidence type="ECO:0000256" key="44">
    <source>
        <dbReference type="ARBA" id="ARBA00083050"/>
    </source>
</evidence>
<gene>
    <name evidence="57" type="ORF">JEQ12_005219</name>
</gene>
<feature type="compositionally biased region" description="Pro residues" evidence="47">
    <location>
        <begin position="924"/>
        <end position="940"/>
    </location>
</feature>
<dbReference type="InterPro" id="IPR034732">
    <property type="entry name" value="EPHD"/>
</dbReference>
<dbReference type="FunFam" id="1.10.10.140:FF:000001">
    <property type="entry name" value="Cytochrome c oxidase subunit 6B1"/>
    <property type="match status" value="1"/>
</dbReference>
<dbReference type="Gene3D" id="1.10.10.10">
    <property type="entry name" value="Winged helix-like DNA-binding domain superfamily/Winged helix DNA-binding domain"/>
    <property type="match status" value="1"/>
</dbReference>
<dbReference type="InterPro" id="IPR000210">
    <property type="entry name" value="BTB/POZ_dom"/>
</dbReference>
<dbReference type="PROSITE" id="PS50061">
    <property type="entry name" value="ETS_DOMAIN_3"/>
    <property type="match status" value="1"/>
</dbReference>
<feature type="region of interest" description="Disordered" evidence="47">
    <location>
        <begin position="84"/>
        <end position="104"/>
    </location>
</feature>
<keyword evidence="16" id="KW-0862">Zinc</keyword>
<keyword evidence="29 46" id="KW-0539">Nucleus</keyword>
<feature type="domain" description="C2H2-type" evidence="52">
    <location>
        <begin position="869"/>
        <end position="896"/>
    </location>
</feature>
<evidence type="ECO:0000256" key="31">
    <source>
        <dbReference type="ARBA" id="ARBA00040060"/>
    </source>
</evidence>
<comment type="subcellular location">
    <subcellularLocation>
        <location evidence="2">Membrane</location>
        <topology evidence="2">Multi-pass membrane protein</topology>
    </subcellularLocation>
    <subcellularLocation>
        <location evidence="3">Mitochondrion</location>
    </subcellularLocation>
    <subcellularLocation>
        <location evidence="1 46">Nucleus</location>
    </subcellularLocation>
</comment>
<accession>A0A835ZTG9</accession>
<feature type="region of interest" description="Disordered" evidence="47">
    <location>
        <begin position="1842"/>
        <end position="1891"/>
    </location>
</feature>
<dbReference type="PROSITE" id="PS51058">
    <property type="entry name" value="ZF_CXXC"/>
    <property type="match status" value="1"/>
</dbReference>
<dbReference type="FunFam" id="3.30.160.360:FF:000006">
    <property type="entry name" value="Histone-lysine N-methyltransferase"/>
    <property type="match status" value="1"/>
</dbReference>
<evidence type="ECO:0000256" key="34">
    <source>
        <dbReference type="ARBA" id="ARBA00049584"/>
    </source>
</evidence>
<dbReference type="Proteomes" id="UP000664991">
    <property type="component" value="Chromosome 14"/>
</dbReference>
<evidence type="ECO:0000259" key="51">
    <source>
        <dbReference type="PROSITE" id="PS50097"/>
    </source>
</evidence>
<evidence type="ECO:0000313" key="58">
    <source>
        <dbReference type="Proteomes" id="UP000664991"/>
    </source>
</evidence>
<evidence type="ECO:0000259" key="50">
    <source>
        <dbReference type="PROSITE" id="PS50061"/>
    </source>
</evidence>
<evidence type="ECO:0000256" key="16">
    <source>
        <dbReference type="ARBA" id="ARBA00022833"/>
    </source>
</evidence>
<keyword evidence="19 48" id="KW-1133">Transmembrane helix</keyword>
<dbReference type="GO" id="GO:0045893">
    <property type="term" value="P:positive regulation of DNA-templated transcription"/>
    <property type="evidence" value="ECO:0007669"/>
    <property type="project" value="TreeGrafter"/>
</dbReference>
<evidence type="ECO:0000256" key="22">
    <source>
        <dbReference type="ARBA" id="ARBA00023117"/>
    </source>
</evidence>
<feature type="domain" description="PHD-type" evidence="49">
    <location>
        <begin position="2094"/>
        <end position="2155"/>
    </location>
</feature>
<dbReference type="Pfam" id="PF02008">
    <property type="entry name" value="zf-CXXC"/>
    <property type="match status" value="1"/>
</dbReference>
<dbReference type="GO" id="GO:0008270">
    <property type="term" value="F:zinc ion binding"/>
    <property type="evidence" value="ECO:0007669"/>
    <property type="project" value="UniProtKB-KW"/>
</dbReference>
<dbReference type="PROSITE" id="PS00028">
    <property type="entry name" value="ZINC_FINGER_C2H2_1"/>
    <property type="match status" value="1"/>
</dbReference>
<dbReference type="Gene3D" id="3.30.40.10">
    <property type="entry name" value="Zinc/RING finger domain, C3HC4 (zinc finger)"/>
    <property type="match status" value="3"/>
</dbReference>
<feature type="region of interest" description="Disordered" evidence="47">
    <location>
        <begin position="3040"/>
        <end position="3172"/>
    </location>
</feature>
<dbReference type="CDD" id="cd15591">
    <property type="entry name" value="PHD2_KMT2B"/>
    <property type="match status" value="1"/>
</dbReference>
<evidence type="ECO:0000256" key="32">
    <source>
        <dbReference type="ARBA" id="ARBA00042114"/>
    </source>
</evidence>
<evidence type="ECO:0000256" key="20">
    <source>
        <dbReference type="ARBA" id="ARBA00022990"/>
    </source>
</evidence>
<evidence type="ECO:0000256" key="18">
    <source>
        <dbReference type="ARBA" id="ARBA00022853"/>
    </source>
</evidence>
<dbReference type="InterPro" id="IPR003616">
    <property type="entry name" value="Post-SET_dom"/>
</dbReference>
<dbReference type="SUPFAM" id="SSF57903">
    <property type="entry name" value="FYVE/PHD zinc finger"/>
    <property type="match status" value="2"/>
</dbReference>
<keyword evidence="17" id="KW-0832">Ubl conjugation</keyword>
<dbReference type="SMART" id="SM00317">
    <property type="entry name" value="SET"/>
    <property type="match status" value="1"/>
</dbReference>
<feature type="region of interest" description="Disordered" evidence="47">
    <location>
        <begin position="2813"/>
        <end position="2919"/>
    </location>
</feature>
<evidence type="ECO:0000313" key="57">
    <source>
        <dbReference type="EMBL" id="KAG5200685.1"/>
    </source>
</evidence>
<keyword evidence="14" id="KW-0677">Repeat</keyword>
<protein>
    <recommendedName>
        <fullName evidence="31">Cytochrome c oxidase subunit 6B1</fullName>
        <ecNumber evidence="30">2.1.1.364</ecNumber>
    </recommendedName>
    <alternativeName>
        <fullName evidence="32">Cytochrome c oxidase subunit VIb isoform 1</fullName>
    </alternativeName>
    <alternativeName>
        <fullName evidence="39">ETS translocation variant 2</fullName>
    </alternativeName>
    <alternativeName>
        <fullName evidence="43">Ets-related protein 71</fullName>
    </alternativeName>
    <alternativeName>
        <fullName evidence="40">Histone-lysine N-methyltransferase 2B</fullName>
    </alternativeName>
    <alternativeName>
        <fullName evidence="41">Trithorax homolog 2</fullName>
    </alternativeName>
    <alternativeName>
        <fullName evidence="44">Uroplakin Ia</fullName>
    </alternativeName>
    <alternativeName>
        <fullName evidence="38">Uroplakin-1a</fullName>
    </alternativeName>
    <alternativeName>
        <fullName evidence="42">WW domain-binding protein 7</fullName>
    </alternativeName>
</protein>
<keyword evidence="10" id="KW-0808">Transferase</keyword>
<evidence type="ECO:0000256" key="2">
    <source>
        <dbReference type="ARBA" id="ARBA00004141"/>
    </source>
</evidence>
<dbReference type="PANTHER" id="PTHR45838">
    <property type="entry name" value="HISTONE-LYSINE-N-METHYLTRANSFERASE 2 KMT2 FAMILY MEMBER"/>
    <property type="match status" value="1"/>
</dbReference>
<keyword evidence="28" id="KW-0325">Glycoprotein</keyword>
<dbReference type="CDD" id="cd03156">
    <property type="entry name" value="uroplakin_I_like_LEL"/>
    <property type="match status" value="1"/>
</dbReference>
<keyword evidence="20" id="KW-0007">Acetylation</keyword>
<evidence type="ECO:0000259" key="52">
    <source>
        <dbReference type="PROSITE" id="PS50157"/>
    </source>
</evidence>
<dbReference type="SMART" id="SM00541">
    <property type="entry name" value="FYRN"/>
    <property type="match status" value="1"/>
</dbReference>
<dbReference type="PROSITE" id="PS50280">
    <property type="entry name" value="SET"/>
    <property type="match status" value="1"/>
</dbReference>
<feature type="domain" description="ETS" evidence="50">
    <location>
        <begin position="6"/>
        <end position="86"/>
    </location>
</feature>
<dbReference type="PROSITE" id="PS50157">
    <property type="entry name" value="ZINC_FINGER_C2H2_2"/>
    <property type="match status" value="1"/>
</dbReference>
<feature type="domain" description="PHD-type" evidence="49">
    <location>
        <begin position="2008"/>
        <end position="2062"/>
    </location>
</feature>
<feature type="domain" description="PHD-type" evidence="49">
    <location>
        <begin position="1960"/>
        <end position="2011"/>
    </location>
</feature>
<keyword evidence="8" id="KW-0597">Phosphoprotein</keyword>
<name>A0A835ZTG9_SHEEP</name>
<feature type="region of interest" description="Disordered" evidence="47">
    <location>
        <begin position="1785"/>
        <end position="1830"/>
    </location>
</feature>
<feature type="compositionally biased region" description="Basic and acidic residues" evidence="47">
    <location>
        <begin position="1594"/>
        <end position="1615"/>
    </location>
</feature>
<comment type="caution">
    <text evidence="57">The sequence shown here is derived from an EMBL/GenBank/DDBJ whole genome shotgun (WGS) entry which is preliminary data.</text>
</comment>
<evidence type="ECO:0000256" key="42">
    <source>
        <dbReference type="ARBA" id="ARBA00077158"/>
    </source>
</evidence>
<dbReference type="InterPro" id="IPR000418">
    <property type="entry name" value="Ets_dom"/>
</dbReference>
<dbReference type="FunFam" id="1.20.920.10:FF:000033">
    <property type="entry name" value="Histone-lysine N-methyltransferase"/>
    <property type="match status" value="1"/>
</dbReference>
<dbReference type="InterPro" id="IPR003888">
    <property type="entry name" value="FYrich_N"/>
</dbReference>
<keyword evidence="23 46" id="KW-0238">DNA-binding</keyword>
<dbReference type="InterPro" id="IPR013083">
    <property type="entry name" value="Znf_RING/FYVE/PHD"/>
</dbReference>
<feature type="region of interest" description="Disordered" evidence="47">
    <location>
        <begin position="889"/>
        <end position="1065"/>
    </location>
</feature>
<feature type="transmembrane region" description="Helical" evidence="48">
    <location>
        <begin position="199"/>
        <end position="216"/>
    </location>
</feature>
<dbReference type="Gene3D" id="1.10.10.140">
    <property type="entry name" value="Cytochrome c oxidase, subunit VIb"/>
    <property type="match status" value="1"/>
</dbReference>
<dbReference type="InterPro" id="IPR047219">
    <property type="entry name" value="KMT2A_2B_SET"/>
</dbReference>
<dbReference type="Gene3D" id="3.30.710.10">
    <property type="entry name" value="Potassium Channel Kv1.1, Chain A"/>
    <property type="match status" value="1"/>
</dbReference>
<feature type="compositionally biased region" description="Basic residues" evidence="47">
    <location>
        <begin position="908"/>
        <end position="922"/>
    </location>
</feature>
<evidence type="ECO:0000256" key="36">
    <source>
        <dbReference type="ARBA" id="ARBA00053038"/>
    </source>
</evidence>
<dbReference type="PROSITE" id="PS00345">
    <property type="entry name" value="ETS_DOMAIN_1"/>
    <property type="match status" value="1"/>
</dbReference>
<comment type="similarity">
    <text evidence="6">Belongs to the krueppel C2H2-type zinc-finger protein family.</text>
</comment>
<dbReference type="FunFam" id="3.30.160.360:FF:000004">
    <property type="entry name" value="Histone-lysine N-methyltransferase"/>
    <property type="match status" value="1"/>
</dbReference>
<feature type="domain" description="Post-SET" evidence="54">
    <location>
        <begin position="3459"/>
        <end position="3475"/>
    </location>
</feature>
<evidence type="ECO:0000256" key="4">
    <source>
        <dbReference type="ARBA" id="ARBA00005562"/>
    </source>
</evidence>
<proteinExistence type="inferred from homology"/>
<feature type="region of interest" description="Disordered" evidence="47">
    <location>
        <begin position="804"/>
        <end position="869"/>
    </location>
</feature>
<dbReference type="PROSITE" id="PS50097">
    <property type="entry name" value="BTB"/>
    <property type="match status" value="1"/>
</dbReference>
<keyword evidence="7" id="KW-1017">Isopeptide bond</keyword>
<comment type="function">
    <text evidence="36">Binds to DNA sequences containing the consensus pentanucleotide 5'-CGGA[AT]-3'.</text>
</comment>
<sequence>METGPIQLWQFLLELLHDGARRSCIRWTGNSREFQLCDPKEVARLWGERKRKPGMNYEKLSRGLRYYYRRDIVRKSGGRKYTYRFGGRDHSTANSRNQNPFLSIKDRELTRPGQYLGTEPTACNSSERSADTMAEDIQTKIKNYQTAPFDSRFPNQNQTRNCWQNYLDFHRCEKAMTAKGGDVSVCEWYRRVYKSLCPISWLSGLALFAETVWVTADQYRVYPLMGVSGKDDVFAGAWIAIFCGFSFFVAASFGVGAALCRRRSMVLTYLILMLIIYIFECASCITSYTHRDYMVSNPSLITKQMLTFYSANSDQGRELTRLWDRIMIEQECCGTSGPMDWVNFTSAFRATTPEAVFPWPPLCCRRTGNFIPVNEEGCRLGHLDYLFTKGCFEHIGHAIDSYTWGISWFGFAILMWTDQRAVHVVKLRAVSLAPLHFLTATRVCAALSECEAEWEEEQGLSRLEYAVPPSPFHHGPYTVAFLSEPLRLVPRQGTMPLSPTRLPSPYASDRLVRLAARLRPALCDTLITVGSQEFPAHSLVLAGVSQQLGRRGHWAVVKGISPSTFAQLLHFVYGESLELHPGELGPLEEAARTLGVQSLEEACIRARRDMAREELGPGLKNQQEELEKHTRDSMRGVGAFGEKQRPEKFVRTGGKEQETLHRPRPPRESPDMAEATLEGRGEQMKPKEQLHQALVGHGRVSGKQEVIMWLRDSAKGSEESLREFPGPLPPAGSFQTGTTPSPWWAEAPWLGEGQPALWSILLLPPRYGTPFSHSIPMTGAWQEVWPRDQRIPLPLNLHKGLWSQNQLASSSPTPGSLPQGPTQLSPGEPEESDHRHTGKLATCVSQVGTASRPSHPHPPPPTPARSRPYSCSVCGKRFSLKHQMETHYRVHTDEDVAPSSLRSALRSQRGRAPRGRGRKHKTTPLPPPRLADVAPTPPKTPARKRGEEGTERMVQALTELLRRAQAPPAPRSRACESSTPRRSRGRPPGRPAGPCRKKQQAVVVAEAAVTIPKPEPPPPVVPVKHRTGSWKCKEGPGPGPGTPKRGGQSGRGGRGGRGRGRGRLPLVIKFVSKAKKMKMGQLSLGLESGQGQDQHEESWQDAPQGRVGSGQEEGPCWRKEQKLEEEGEEEKEEEDEEEERAVAEEAMVLAEEKEEAKLPSPPLTPPAPPPPPSLPPPSASPPSPLCPPPPPVSPPPPPSPPPPRAPEEQEESPPPVVPATCSRKRGRPPLTPSQRAEREAARAGPEGTSPPTPVPSTATGGPLEDSPTVAPKSTTFLKNIRQFIMPVVSARSSRVIKTPRRFMDEDPPKPPKVEVSPTLRPPTAASPPAPQEPAPAPSPPRAPTPPSTPVLLPEKRRSILREPTFRWTSLTRELPPPPPAPPPAPPPLPAPVIPSRRPLLLRAPQFTPSEAHLKIYESVLTTPPLGAPEAPEPEPPPADDSPAEPEPRAVGRTNHLSLPRFAPVVATPIKAEMPSPGAPAPSSGQQLHTQLQQPLQALQTQLLPPALPPQQSLLQPQLQLQPPPQQAPPLEKARIGGLGSLPLSGVEEKMFSLLKRAKVQLIKIDQQQQQKVASLMPPSPGGQMEEVVGTVKQIPDRGSVKSEDESVETKRERPSGPESPVQGPRIKHVCRHAAVALGQARAMVPEDVPRLSALPLRDRQDLNAEDTSSASETESVPSQSQPGKVESAGPGGDSEPAGSGGTLAHAPRRSLPSHHGKKMRMARCGHCRGCLRVQDCGSCVNCLDKPKFGGPNTKKQCCVYRKCDKIEARKMERLAKKGRTIVKTLLPWDSDESPEASPGPPGPRRGAGAGGPREEVVAPPGPEEQDSFLLQRKSARRCVKQRPSYDIFEDSDDSEPGGPPAPRRRTPRENELPVPEPEEQSRPRKPTLQPVLQLKARRRLDKDALAPGPFASFPNGWTGKQKSPDGVHRVRVDFKEDCDLENVWLMGGLSVLTSVPGGPPMVCLLCASKGLHELVFCQVCCDPFHPFCLEEAERPLPQHHDTWCCRRCKFCHVCGRKGRGSKHLLECERCRHAYHPACLGPSYPTRATRKRRHWICSACVRCKSCGATPGKNWDVEWSGDYSLCPRCTQLFEKGNYCPICTRCYEDNDYESKMMQCAQCDHWVHAKCEGLSDEDYEILSGLPDSVLYTCGPCAGATHPRWREALSGALQGGLRQVLQGLLSSKVAGPLLLCAQCGQEGQQLHPGPCDLHAVSRRFEEGHYKSVHSFMEDVVSILMRHSEEGEMLERRAGGQTKGLLLKLLESAFGWFDAHDPKYWRRSTRLPNGVLPNAVLPPSLDHVYAQWRQQEPETPESGQPPGDPSTAFQGKDSAAFSHLEDPRQCALCLKYGDADSKEAGRLLYIGQNEWTHVNCAIWSAEVFEENDGSLKNVHAAVARGRQMRCELCLKPGATVGCCLSSCLSNFHFMCARASYCIFQDDKKVFCQKHTDLLDGKEIVNPDGFDVLRRVYVDFEGINFKRKFLTGLEPDAINVLIGSIRIDSLGTLSDLSDCEGRLFPVGYQCSRLYWSTVDARRRCWYRCRILEYRPWGPREEPVHLEAAEENQTIVHSPAPSSEPPDHVDPPPDTDALIPRAPEHHPPVQNPDPPPRLDPSSAPPPAPRSFSGARIKVPNYSPSRRPLGGVSFGPLPSPGIPSSLTHHIPTVGDPDFPAPPRRSRRPSPLASRLPPSRRASPPLRTSPQLRVPPPTSVVRALTPTSGELAPPSRAPSPPPPPEDLGPDFEDMEVVSGLSAADLDFAASLLGTEPFQEEIVAAGAGGSSHGGPGDSSEEEAGPTPRYVHFPVTVVSGPALVPGALPGAPRIEQLDGVDDGTDSEAEAVQQPRGQGTPPSGPGAGRAGIIGATGDRARPPEDLPSEIVDFVLKNLGGPGEGGAGPREEPLPPAPPLANGSQPPQGLPPNPADPTRTFAWLPGPPGVRVLSLGPAPEPPKPAASKIILVNKLGQVFVKMAGEGEPVSTPVKPPPLPPPMPPTAPTSWTLPPGPLLGVLPVVGVVRPAPPPPPPPLTLVLSSGPPSPPRQAIRVKRVSTFSGRSPPAPPPSKTPRLEEDGESLEDPPQGPGPCGSGFSRVRMKTPTVRGVLDLGDPGEPTAGESPRPLQDRSPLLPLPEGGPPRAPDGPPDLLLESQWHHYSGEASSSEEEPPSPEDKENQAPKRAGPHLRFEISSEDGFSVEAESLEGAWRTLIEKVQEARGHARLRHLSFSGMSGARLLGIHHDAVIFLAEQLPGAQRCQHYKFRYHQQGEGQEEPPLNPHGAARAEVYLRKCTFDMFNFLASQHRVLPEGATCDEEEDEVQLRSTRRATSLELPMAMRFRHLKKTSKEAVGVYRSAIHGRGLFCKRNIDAGEMVIEYSGIVIRSVLTDKREKFYDGKGIGCYMFRMDDFDVVDATMHGNAARFINHSCEPNCFSRVIHVEGQKHIVIFALRRILRGEELTYDYKFPIEDASNKLPCNCGAKRCRRFLN</sequence>
<feature type="domain" description="SET" evidence="53">
    <location>
        <begin position="3335"/>
        <end position="3451"/>
    </location>
</feature>
<feature type="compositionally biased region" description="Low complexity" evidence="47">
    <location>
        <begin position="1480"/>
        <end position="1520"/>
    </location>
</feature>
<evidence type="ECO:0000256" key="21">
    <source>
        <dbReference type="ARBA" id="ARBA00023015"/>
    </source>
</evidence>
<dbReference type="InterPro" id="IPR001214">
    <property type="entry name" value="SET_dom"/>
</dbReference>
<dbReference type="GO" id="GO:0005739">
    <property type="term" value="C:mitochondrion"/>
    <property type="evidence" value="ECO:0007669"/>
    <property type="project" value="UniProtKB-SubCell"/>
</dbReference>
<feature type="transmembrane region" description="Helical" evidence="48">
    <location>
        <begin position="266"/>
        <end position="288"/>
    </location>
</feature>
<comment type="catalytic activity">
    <reaction evidence="35">
        <text>N(6)-methyl-L-lysyl(4)-[histone H3] + S-adenosyl-L-methionine = N(6),N(6)-dimethyl-L-lysyl(4)-[histone H3] + S-adenosyl-L-homocysteine + H(+)</text>
        <dbReference type="Rhea" id="RHEA:60268"/>
        <dbReference type="Rhea" id="RHEA-COMP:15540"/>
        <dbReference type="Rhea" id="RHEA-COMP:15543"/>
        <dbReference type="ChEBI" id="CHEBI:15378"/>
        <dbReference type="ChEBI" id="CHEBI:57856"/>
        <dbReference type="ChEBI" id="CHEBI:59789"/>
        <dbReference type="ChEBI" id="CHEBI:61929"/>
        <dbReference type="ChEBI" id="CHEBI:61976"/>
    </reaction>
    <physiologicalReaction direction="left-to-right" evidence="35">
        <dbReference type="Rhea" id="RHEA:60269"/>
    </physiologicalReaction>
</comment>
<evidence type="ECO:0000256" key="39">
    <source>
        <dbReference type="ARBA" id="ARBA00071844"/>
    </source>
</evidence>
<feature type="domain" description="CXXC-type" evidence="55">
    <location>
        <begin position="1717"/>
        <end position="1764"/>
    </location>
</feature>
<keyword evidence="13" id="KW-0479">Metal-binding</keyword>
<dbReference type="InterPro" id="IPR036390">
    <property type="entry name" value="WH_DNA-bd_sf"/>
</dbReference>
<dbReference type="PROSITE" id="PS51805">
    <property type="entry name" value="EPHD"/>
    <property type="match status" value="1"/>
</dbReference>
<evidence type="ECO:0000256" key="17">
    <source>
        <dbReference type="ARBA" id="ARBA00022843"/>
    </source>
</evidence>
<evidence type="ECO:0000256" key="19">
    <source>
        <dbReference type="ARBA" id="ARBA00022989"/>
    </source>
</evidence>
<evidence type="ECO:0000256" key="41">
    <source>
        <dbReference type="ARBA" id="ARBA00075242"/>
    </source>
</evidence>
<dbReference type="EC" id="2.1.1.364" evidence="30"/>
<comment type="function">
    <text evidence="37">Histone methyltransferase that catalyzes methyl group transfer from S-adenosyl-L-methionine to the epsilon-amino group of 'Lys-4' of histone H3 (H3K4) via a non-processive mechanism. Part of chromatin remodeling machinery predominantly forms H3K4me1 and H3K4me2 methylation marks at active chromatin sites where transcription and DNA repair take place. Likely plays a redundant role with KMT2C in enriching H3K4me1 marks on primed and active enhancer elements. Plays a central role in beta-globin locus transcription regulation by being recruited by NFE2. Plays an important role in controlling bulk H3K4me during oocyte growth and preimplantation development. Required during the transcriptionally active period of oocyte growth for the establishment and/or maintenance of bulk H3K4 trimethylation (H3K4me3), global transcriptional silencing that preceeds resumption of meiosis, oocyte survival and normal zygotic genome activation.</text>
</comment>
<feature type="compositionally biased region" description="Low complexity" evidence="47">
    <location>
        <begin position="1081"/>
        <end position="1092"/>
    </location>
</feature>
<feature type="compositionally biased region" description="Pro residues" evidence="47">
    <location>
        <begin position="1374"/>
        <end position="1392"/>
    </location>
</feature>
<dbReference type="SUPFAM" id="SSF54695">
    <property type="entry name" value="POZ domain"/>
    <property type="match status" value="1"/>
</dbReference>
<evidence type="ECO:0000256" key="1">
    <source>
        <dbReference type="ARBA" id="ARBA00004123"/>
    </source>
</evidence>
<dbReference type="FunFam" id="3.30.40.10:FF:000002">
    <property type="entry name" value="Histone-lysine N-methyltransferase"/>
    <property type="match status" value="1"/>
</dbReference>
<evidence type="ECO:0000256" key="25">
    <source>
        <dbReference type="ARBA" id="ARBA00023136"/>
    </source>
</evidence>
<feature type="compositionally biased region" description="Acidic residues" evidence="47">
    <location>
        <begin position="2822"/>
        <end position="2832"/>
    </location>
</feature>
<feature type="region of interest" description="Disordered" evidence="47">
    <location>
        <begin position="648"/>
        <end position="673"/>
    </location>
</feature>
<evidence type="ECO:0000259" key="49">
    <source>
        <dbReference type="PROSITE" id="PS50016"/>
    </source>
</evidence>
<dbReference type="FunFam" id="3.30.40.10:FF:000071">
    <property type="entry name" value="Histone-lysine N-methyltransferase"/>
    <property type="match status" value="1"/>
</dbReference>
<feature type="compositionally biased region" description="Basic and acidic residues" evidence="47">
    <location>
        <begin position="1115"/>
        <end position="1124"/>
    </location>
</feature>
<evidence type="ECO:0000259" key="53">
    <source>
        <dbReference type="PROSITE" id="PS50280"/>
    </source>
</evidence>
<dbReference type="InterPro" id="IPR002857">
    <property type="entry name" value="Znf_CXXC"/>
</dbReference>
<feature type="compositionally biased region" description="Pro residues" evidence="47">
    <location>
        <begin position="2975"/>
        <end position="2988"/>
    </location>
</feature>
<evidence type="ECO:0000256" key="47">
    <source>
        <dbReference type="SAM" id="MobiDB-lite"/>
    </source>
</evidence>
<feature type="compositionally biased region" description="Polar residues" evidence="47">
    <location>
        <begin position="92"/>
        <end position="101"/>
    </location>
</feature>
<dbReference type="InterPro" id="IPR013087">
    <property type="entry name" value="Znf_C2H2_type"/>
</dbReference>
<keyword evidence="9" id="KW-0489">Methyltransferase</keyword>
<keyword evidence="12 48" id="KW-0812">Transmembrane</keyword>
<dbReference type="Pfam" id="PF00178">
    <property type="entry name" value="Ets"/>
    <property type="match status" value="1"/>
</dbReference>
<evidence type="ECO:0000256" key="40">
    <source>
        <dbReference type="ARBA" id="ARBA00072633"/>
    </source>
</evidence>
<dbReference type="InterPro" id="IPR036549">
    <property type="entry name" value="CX6/COA6-like_sf"/>
</dbReference>
<feature type="compositionally biased region" description="Pro residues" evidence="47">
    <location>
        <begin position="3119"/>
        <end position="3133"/>
    </location>
</feature>
<dbReference type="SMART" id="SM00225">
    <property type="entry name" value="BTB"/>
    <property type="match status" value="1"/>
</dbReference>
<evidence type="ECO:0000256" key="38">
    <source>
        <dbReference type="ARBA" id="ARBA00069071"/>
    </source>
</evidence>
<dbReference type="FunFam" id="3.30.160.60:FF:000553">
    <property type="entry name" value="Zinc finger and BTB domain-containing protein 16"/>
    <property type="match status" value="1"/>
</dbReference>
<evidence type="ECO:0000256" key="24">
    <source>
        <dbReference type="ARBA" id="ARBA00023128"/>
    </source>
</evidence>
<feature type="domain" description="BTB" evidence="51">
    <location>
        <begin position="523"/>
        <end position="581"/>
    </location>
</feature>
<feature type="compositionally biased region" description="Basic and acidic residues" evidence="47">
    <location>
        <begin position="648"/>
        <end position="670"/>
    </location>
</feature>
<dbReference type="InterPro" id="IPR036388">
    <property type="entry name" value="WH-like_DNA-bd_sf"/>
</dbReference>
<dbReference type="InterPro" id="IPR019787">
    <property type="entry name" value="Znf_PHD-finger"/>
</dbReference>
<dbReference type="CDD" id="cd00926">
    <property type="entry name" value="Cyt_c_Oxidase_VIb"/>
    <property type="match status" value="1"/>
</dbReference>
<dbReference type="SMART" id="SM00355">
    <property type="entry name" value="ZnF_C2H2"/>
    <property type="match status" value="1"/>
</dbReference>
<feature type="domain" description="PHD-type" evidence="56">
    <location>
        <begin position="2337"/>
        <end position="2445"/>
    </location>
</feature>
<evidence type="ECO:0000259" key="55">
    <source>
        <dbReference type="PROSITE" id="PS51058"/>
    </source>
</evidence>
<dbReference type="CDD" id="cd15694">
    <property type="entry name" value="ePHD_KMT2B"/>
    <property type="match status" value="1"/>
</dbReference>
<feature type="region of interest" description="Disordered" evidence="47">
    <location>
        <begin position="1652"/>
        <end position="1716"/>
    </location>
</feature>
<comment type="similarity">
    <text evidence="4 46">Belongs to the ETS family.</text>
</comment>
<keyword evidence="25 48" id="KW-0472">Membrane</keyword>
<dbReference type="PROSITE" id="PS51808">
    <property type="entry name" value="CHCH"/>
    <property type="match status" value="1"/>
</dbReference>
<dbReference type="GO" id="GO:0032259">
    <property type="term" value="P:methylation"/>
    <property type="evidence" value="ECO:0007669"/>
    <property type="project" value="UniProtKB-KW"/>
</dbReference>
<evidence type="ECO:0000256" key="28">
    <source>
        <dbReference type="ARBA" id="ARBA00023180"/>
    </source>
</evidence>
<feature type="compositionally biased region" description="Pro residues" evidence="47">
    <location>
        <begin position="2721"/>
        <end position="2732"/>
    </location>
</feature>
<reference evidence="57 58" key="1">
    <citation type="submission" date="2020-12" db="EMBL/GenBank/DDBJ databases">
        <title>De novo assembly of Tibetan sheep genome.</title>
        <authorList>
            <person name="Li X."/>
        </authorList>
    </citation>
    <scope>NUCLEOTIDE SEQUENCE [LARGE SCALE GENOMIC DNA]</scope>
    <source>
        <tissue evidence="57">Heart</tissue>
    </source>
</reference>
<dbReference type="InterPro" id="IPR001965">
    <property type="entry name" value="Znf_PHD"/>
</dbReference>
<feature type="compositionally biased region" description="Polar residues" evidence="47">
    <location>
        <begin position="804"/>
        <end position="825"/>
    </location>
</feature>
<feature type="region of interest" description="Disordered" evidence="47">
    <location>
        <begin position="2969"/>
        <end position="2990"/>
    </location>
</feature>
<keyword evidence="11" id="KW-0949">S-adenosyl-L-methionine</keyword>
<keyword evidence="22" id="KW-0103">Bromodomain</keyword>
<evidence type="ECO:0000256" key="26">
    <source>
        <dbReference type="ARBA" id="ARBA00023157"/>
    </source>
</evidence>
<feature type="region of interest" description="Disordered" evidence="47">
    <location>
        <begin position="2770"/>
        <end position="2791"/>
    </location>
</feature>
<feature type="region of interest" description="Disordered" evidence="47">
    <location>
        <begin position="1590"/>
        <end position="1627"/>
    </location>
</feature>
<evidence type="ECO:0000256" key="29">
    <source>
        <dbReference type="ARBA" id="ARBA00023242"/>
    </source>
</evidence>
<dbReference type="Gene3D" id="1.10.1450.10">
    <property type="entry name" value="Tetraspanin"/>
    <property type="match status" value="1"/>
</dbReference>
<feature type="compositionally biased region" description="Low complexity" evidence="47">
    <location>
        <begin position="1665"/>
        <end position="1675"/>
    </location>
</feature>
<keyword evidence="27" id="KW-0804">Transcription</keyword>
<evidence type="ECO:0000256" key="13">
    <source>
        <dbReference type="ARBA" id="ARBA00022723"/>
    </source>
</evidence>
<dbReference type="Pfam" id="PF00651">
    <property type="entry name" value="BTB"/>
    <property type="match status" value="1"/>
</dbReference>
<feature type="compositionally biased region" description="Basic residues" evidence="47">
    <location>
        <begin position="1706"/>
        <end position="1716"/>
    </location>
</feature>
<dbReference type="SMART" id="SM00508">
    <property type="entry name" value="PostSET"/>
    <property type="match status" value="1"/>
</dbReference>
<keyword evidence="26" id="KW-1015">Disulfide bond</keyword>
<dbReference type="CDD" id="cd15593">
    <property type="entry name" value="PHD3_KMT2B"/>
    <property type="match status" value="1"/>
</dbReference>
<evidence type="ECO:0000256" key="37">
    <source>
        <dbReference type="ARBA" id="ARBA00056143"/>
    </source>
</evidence>
<dbReference type="FunFam" id="2.170.270.10:FF:000004">
    <property type="entry name" value="Histone-lysine N-methyltransferase"/>
    <property type="match status" value="1"/>
</dbReference>
<dbReference type="InterPro" id="IPR046341">
    <property type="entry name" value="SET_dom_sf"/>
</dbReference>
<keyword evidence="21" id="KW-0805">Transcription regulation</keyword>
<evidence type="ECO:0000256" key="5">
    <source>
        <dbReference type="ARBA" id="ARBA00006840"/>
    </source>
</evidence>
<feature type="compositionally biased region" description="Basic and acidic residues" evidence="47">
    <location>
        <begin position="1353"/>
        <end position="1364"/>
    </location>
</feature>
<dbReference type="GO" id="GO:0016020">
    <property type="term" value="C:membrane"/>
    <property type="evidence" value="ECO:0007669"/>
    <property type="project" value="UniProtKB-SubCell"/>
</dbReference>
<dbReference type="SUPFAM" id="SSF46785">
    <property type="entry name" value="Winged helix' DNA-binding domain"/>
    <property type="match status" value="1"/>
</dbReference>
<comment type="similarity">
    <text evidence="5">Belongs to the tetraspanin (TM4SF) family.</text>
</comment>
<dbReference type="PROSITE" id="PS00346">
    <property type="entry name" value="ETS_DOMAIN_2"/>
    <property type="match status" value="1"/>
</dbReference>
<dbReference type="CDD" id="cd15589">
    <property type="entry name" value="PHD1_KMT2B"/>
    <property type="match status" value="1"/>
</dbReference>
<dbReference type="SUPFAM" id="SSF57667">
    <property type="entry name" value="beta-beta-alpha zinc fingers"/>
    <property type="match status" value="1"/>
</dbReference>
<evidence type="ECO:0000256" key="7">
    <source>
        <dbReference type="ARBA" id="ARBA00022499"/>
    </source>
</evidence>
<dbReference type="GO" id="GO:0003700">
    <property type="term" value="F:DNA-binding transcription factor activity"/>
    <property type="evidence" value="ECO:0007669"/>
    <property type="project" value="InterPro"/>
</dbReference>
<evidence type="ECO:0000256" key="6">
    <source>
        <dbReference type="ARBA" id="ARBA00006991"/>
    </source>
</evidence>